<dbReference type="Proteomes" id="UP000009224">
    <property type="component" value="Chromosome"/>
</dbReference>
<dbReference type="AlphaFoldDB" id="F5Z309"/>
<accession>F5Z309</accession>
<proteinExistence type="predicted"/>
<name>F5Z309_MYCSD</name>
<reference evidence="1 2" key="1">
    <citation type="journal article" date="2011" name="J. Bacteriol.">
        <title>Complete genome sequence of a novel clinical isolate, the nontuberculous Mycobacterium strain JDM601.</title>
        <authorList>
            <person name="Zhang Z.Y."/>
            <person name="Sun Z.Q."/>
            <person name="Wang Z.L."/>
            <person name="Wen Z.L."/>
            <person name="Sun Q.W."/>
            <person name="Zhu Z.Q."/>
            <person name="Song Y.Z."/>
            <person name="Zhao J.W."/>
            <person name="Wang H.H."/>
            <person name="Zhang S.L."/>
            <person name="Guo X.K."/>
        </authorList>
    </citation>
    <scope>NUCLEOTIDE SEQUENCE [LARGE SCALE GENOMIC DNA]</scope>
    <source>
        <strain evidence="1 2">JDM601</strain>
    </source>
</reference>
<protein>
    <submittedName>
        <fullName evidence="1">Uncharacterized protein</fullName>
    </submittedName>
</protein>
<dbReference type="OrthoDB" id="4761423at2"/>
<evidence type="ECO:0000313" key="1">
    <source>
        <dbReference type="EMBL" id="AEF37124.1"/>
    </source>
</evidence>
<sequence length="345" mass="35959">MSEVFGGARPHALATKGGTLAAATVLAGAGLLGAAAVGPELPGTPFAAVQHETALIAFPTFAESLQTLLNDFGMGDLNDMLGGFGTGAFNIDSSVADFLAAMNPTGITLNGLTEIFGLPLDIPLYSATAESLLGFGSDWLVDGVPIGNVDLGDLIDVVLGDGAGEHSLQQLANALNLGSIVSQYGDTIGGFLANMNVENCNLTVLSCDNPDLNVNNPLVDWLSGILGQPTADITRHWWLSDTEILPNTAWTLGQYLHELPISTGSSTMMDAATLGQLFGMNPGQTWDEYVSNFPFGGTLLDPSGEIWGDQTLGTLLSSFLPEDSDLVITGDTPITDILEAFGLLW</sequence>
<organism evidence="1 2">
    <name type="scientific">Mycolicibacter sinensis (strain JDM601)</name>
    <name type="common">Mycobacterium sinense</name>
    <dbReference type="NCBI Taxonomy" id="875328"/>
    <lineage>
        <taxon>Bacteria</taxon>
        <taxon>Bacillati</taxon>
        <taxon>Actinomycetota</taxon>
        <taxon>Actinomycetes</taxon>
        <taxon>Mycobacteriales</taxon>
        <taxon>Mycobacteriaceae</taxon>
        <taxon>Mycolicibacter</taxon>
    </lineage>
</organism>
<keyword evidence="2" id="KW-1185">Reference proteome</keyword>
<evidence type="ECO:0000313" key="2">
    <source>
        <dbReference type="Proteomes" id="UP000009224"/>
    </source>
</evidence>
<dbReference type="eggNOG" id="ENOG5031ZZN">
    <property type="taxonomic scope" value="Bacteria"/>
</dbReference>
<dbReference type="EMBL" id="CP002329">
    <property type="protein sequence ID" value="AEF37124.1"/>
    <property type="molecule type" value="Genomic_DNA"/>
</dbReference>
<dbReference type="RefSeq" id="WP_013830053.1">
    <property type="nucleotide sequence ID" value="NC_015576.1"/>
</dbReference>
<dbReference type="KEGG" id="mjd:JDM601_3124"/>
<dbReference type="HOGENOM" id="CLU_803690_0_0_11"/>
<gene>
    <name evidence="1" type="ordered locus">JDM601_3124</name>
</gene>